<dbReference type="InterPro" id="IPR050791">
    <property type="entry name" value="Aldo-Keto_reductase"/>
</dbReference>
<dbReference type="GO" id="GO:0016491">
    <property type="term" value="F:oxidoreductase activity"/>
    <property type="evidence" value="ECO:0007669"/>
    <property type="project" value="UniProtKB-KW"/>
</dbReference>
<dbReference type="PANTHER" id="PTHR43625:SF40">
    <property type="entry name" value="ALDO-KETO REDUCTASE YAKC [NADP(+)]"/>
    <property type="match status" value="1"/>
</dbReference>
<dbReference type="CDD" id="cd19076">
    <property type="entry name" value="AKR_AKR13A_13D"/>
    <property type="match status" value="1"/>
</dbReference>
<dbReference type="InterPro" id="IPR023210">
    <property type="entry name" value="NADP_OxRdtase_dom"/>
</dbReference>
<gene>
    <name evidence="3" type="ORF">ABUH87_08320</name>
</gene>
<dbReference type="SUPFAM" id="SSF51430">
    <property type="entry name" value="NAD(P)-linked oxidoreductase"/>
    <property type="match status" value="1"/>
</dbReference>
<dbReference type="EMBL" id="JBFNXR010000024">
    <property type="protein sequence ID" value="MEW9855183.1"/>
    <property type="molecule type" value="Genomic_DNA"/>
</dbReference>
<protein>
    <submittedName>
        <fullName evidence="3">Aldo/keto reductase</fullName>
        <ecNumber evidence="3">1.1.1.-</ecNumber>
    </submittedName>
</protein>
<keyword evidence="4" id="KW-1185">Reference proteome</keyword>
<evidence type="ECO:0000313" key="3">
    <source>
        <dbReference type="EMBL" id="MEW9855183.1"/>
    </source>
</evidence>
<dbReference type="PROSITE" id="PS51257">
    <property type="entry name" value="PROKAR_LIPOPROTEIN"/>
    <property type="match status" value="1"/>
</dbReference>
<sequence length="327" mass="34789">MQQRSLGAQGLSVSALGLGCMNLSASYGASVEEADGLNLLARAVELGVTMFDTAEMYGPFKNEVLVGSALRSVRDRVVIATKFGFAIPPEGGRPTGVNSRPEHIREVCDASLQRLGIETIDLFYQHRVDPAVPIEDVAGTVGDLVAAGKVRYFGLSEAAPETIRRAHAAHPVTALQTEYSLWSRDPEQDVLPLCRELGIGFVAYSPLGRGFLAAGAKELASDDFRRNLPRWQGSALERNVGLFETLAAIAAEKACTPAQLSLAWLLHKGDDIVAIPGTTKIPRLEENTAAAEIALSPDEIAAIERAIPAEAVAGARYDEAGSALLSQ</sequence>
<dbReference type="EC" id="1.1.1.-" evidence="3"/>
<dbReference type="InterPro" id="IPR036812">
    <property type="entry name" value="NAD(P)_OxRdtase_dom_sf"/>
</dbReference>
<organism evidence="3 4">
    <name type="scientific">Novosphingobium rhizovicinum</name>
    <dbReference type="NCBI Taxonomy" id="3228928"/>
    <lineage>
        <taxon>Bacteria</taxon>
        <taxon>Pseudomonadati</taxon>
        <taxon>Pseudomonadota</taxon>
        <taxon>Alphaproteobacteria</taxon>
        <taxon>Sphingomonadales</taxon>
        <taxon>Sphingomonadaceae</taxon>
        <taxon>Novosphingobium</taxon>
    </lineage>
</organism>
<accession>A0ABV3RAR4</accession>
<proteinExistence type="predicted"/>
<dbReference type="Gene3D" id="3.20.20.100">
    <property type="entry name" value="NADP-dependent oxidoreductase domain"/>
    <property type="match status" value="1"/>
</dbReference>
<evidence type="ECO:0000259" key="2">
    <source>
        <dbReference type="Pfam" id="PF00248"/>
    </source>
</evidence>
<dbReference type="RefSeq" id="WP_367772429.1">
    <property type="nucleotide sequence ID" value="NZ_JBFNXR010000024.1"/>
</dbReference>
<feature type="domain" description="NADP-dependent oxidoreductase" evidence="2">
    <location>
        <begin position="16"/>
        <end position="306"/>
    </location>
</feature>
<name>A0ABV3RAR4_9SPHN</name>
<comment type="caution">
    <text evidence="3">The sequence shown here is derived from an EMBL/GenBank/DDBJ whole genome shotgun (WGS) entry which is preliminary data.</text>
</comment>
<keyword evidence="1 3" id="KW-0560">Oxidoreductase</keyword>
<evidence type="ECO:0000313" key="4">
    <source>
        <dbReference type="Proteomes" id="UP001556118"/>
    </source>
</evidence>
<evidence type="ECO:0000256" key="1">
    <source>
        <dbReference type="ARBA" id="ARBA00023002"/>
    </source>
</evidence>
<dbReference type="Pfam" id="PF00248">
    <property type="entry name" value="Aldo_ket_red"/>
    <property type="match status" value="1"/>
</dbReference>
<dbReference type="PANTHER" id="PTHR43625">
    <property type="entry name" value="AFLATOXIN B1 ALDEHYDE REDUCTASE"/>
    <property type="match status" value="1"/>
</dbReference>
<dbReference type="Proteomes" id="UP001556118">
    <property type="component" value="Unassembled WGS sequence"/>
</dbReference>
<reference evidence="3 4" key="1">
    <citation type="submission" date="2024-06" db="EMBL/GenBank/DDBJ databases">
        <title>Novosphingobium rhizovicinus M1R2S20.</title>
        <authorList>
            <person name="Sun J.-Q."/>
        </authorList>
    </citation>
    <scope>NUCLEOTIDE SEQUENCE [LARGE SCALE GENOMIC DNA]</scope>
    <source>
        <strain evidence="3 4">M1R2S20</strain>
    </source>
</reference>